<evidence type="ECO:0000256" key="3">
    <source>
        <dbReference type="ARBA" id="ARBA00004953"/>
    </source>
</evidence>
<accession>A0A4Y6UJM2</accession>
<dbReference type="EC" id="4.1.1.81" evidence="4"/>
<reference evidence="11 12" key="1">
    <citation type="submission" date="2019-03" db="EMBL/GenBank/DDBJ databases">
        <title>The complete genome sequence of Swingsia samuiensis NBRC107927(T).</title>
        <authorList>
            <person name="Chua K.-O."/>
            <person name="Chan K.-G."/>
            <person name="See-Too W.-S."/>
        </authorList>
    </citation>
    <scope>NUCLEOTIDE SEQUENCE [LARGE SCALE GENOMIC DNA]</scope>
    <source>
        <strain evidence="11 12">AH83</strain>
    </source>
</reference>
<evidence type="ECO:0000313" key="12">
    <source>
        <dbReference type="Proteomes" id="UP000316313"/>
    </source>
</evidence>
<protein>
    <recommendedName>
        <fullName evidence="4">threonine-phosphate decarboxylase</fullName>
        <ecNumber evidence="4">4.1.1.81</ecNumber>
    </recommendedName>
    <alternativeName>
        <fullName evidence="8">L-threonine-O-3-phosphate decarboxylase</fullName>
    </alternativeName>
</protein>
<feature type="domain" description="Aminotransferase class I/classII large" evidence="10">
    <location>
        <begin position="65"/>
        <end position="326"/>
    </location>
</feature>
<dbReference type="PANTHER" id="PTHR42885:SF1">
    <property type="entry name" value="THREONINE-PHOSPHATE DECARBOXYLASE"/>
    <property type="match status" value="1"/>
</dbReference>
<keyword evidence="6" id="KW-0663">Pyridoxal phosphate</keyword>
<keyword evidence="7 11" id="KW-0456">Lyase</keyword>
<dbReference type="InterPro" id="IPR015422">
    <property type="entry name" value="PyrdxlP-dep_Trfase_small"/>
</dbReference>
<dbReference type="UniPathway" id="UPA00148"/>
<comment type="catalytic activity">
    <reaction evidence="9">
        <text>O-phospho-L-threonine + H(+) = (R)-1-aminopropan-2-yl phosphate + CO2</text>
        <dbReference type="Rhea" id="RHEA:11492"/>
        <dbReference type="ChEBI" id="CHEBI:15378"/>
        <dbReference type="ChEBI" id="CHEBI:16526"/>
        <dbReference type="ChEBI" id="CHEBI:58563"/>
        <dbReference type="ChEBI" id="CHEBI:58675"/>
        <dbReference type="EC" id="4.1.1.81"/>
    </reaction>
</comment>
<comment type="cofactor">
    <cofactor evidence="1">
        <name>pyridoxal 5'-phosphate</name>
        <dbReference type="ChEBI" id="CHEBI:597326"/>
    </cofactor>
</comment>
<dbReference type="InterPro" id="IPR004839">
    <property type="entry name" value="Aminotransferase_I/II_large"/>
</dbReference>
<evidence type="ECO:0000313" key="11">
    <source>
        <dbReference type="EMBL" id="QDH17762.1"/>
    </source>
</evidence>
<dbReference type="SUPFAM" id="SSF53383">
    <property type="entry name" value="PLP-dependent transferases"/>
    <property type="match status" value="1"/>
</dbReference>
<dbReference type="GO" id="GO:0048472">
    <property type="term" value="F:threonine-phosphate decarboxylase activity"/>
    <property type="evidence" value="ECO:0007669"/>
    <property type="project" value="UniProtKB-EC"/>
</dbReference>
<dbReference type="Proteomes" id="UP000316313">
    <property type="component" value="Chromosome"/>
</dbReference>
<evidence type="ECO:0000256" key="5">
    <source>
        <dbReference type="ARBA" id="ARBA00022573"/>
    </source>
</evidence>
<dbReference type="InterPro" id="IPR005860">
    <property type="entry name" value="CobD"/>
</dbReference>
<organism evidence="11 12">
    <name type="scientific">Swingsia samuiensis</name>
    <dbReference type="NCBI Taxonomy" id="1293412"/>
    <lineage>
        <taxon>Bacteria</taxon>
        <taxon>Pseudomonadati</taxon>
        <taxon>Pseudomonadota</taxon>
        <taxon>Alphaproteobacteria</taxon>
        <taxon>Acetobacterales</taxon>
        <taxon>Acetobacteraceae</taxon>
        <taxon>Swingsia</taxon>
    </lineage>
</organism>
<dbReference type="EMBL" id="CP038141">
    <property type="protein sequence ID" value="QDH17762.1"/>
    <property type="molecule type" value="Genomic_DNA"/>
</dbReference>
<evidence type="ECO:0000256" key="4">
    <source>
        <dbReference type="ARBA" id="ARBA00012285"/>
    </source>
</evidence>
<dbReference type="Pfam" id="PF00155">
    <property type="entry name" value="Aminotran_1_2"/>
    <property type="match status" value="1"/>
</dbReference>
<dbReference type="InterPro" id="IPR015421">
    <property type="entry name" value="PyrdxlP-dep_Trfase_major"/>
</dbReference>
<dbReference type="NCBIfam" id="TIGR01140">
    <property type="entry name" value="L_thr_O3P_dcar"/>
    <property type="match status" value="1"/>
</dbReference>
<dbReference type="GO" id="GO:0009236">
    <property type="term" value="P:cobalamin biosynthetic process"/>
    <property type="evidence" value="ECO:0007669"/>
    <property type="project" value="UniProtKB-UniPathway"/>
</dbReference>
<gene>
    <name evidence="11" type="ORF">E3D00_09430</name>
</gene>
<dbReference type="InterPro" id="IPR015424">
    <property type="entry name" value="PyrdxlP-dep_Trfase"/>
</dbReference>
<evidence type="ECO:0000256" key="2">
    <source>
        <dbReference type="ARBA" id="ARBA00003444"/>
    </source>
</evidence>
<dbReference type="KEGG" id="ssam:E3D00_09430"/>
<keyword evidence="12" id="KW-1185">Reference proteome</keyword>
<dbReference type="AlphaFoldDB" id="A0A4Y6UJM2"/>
<dbReference type="CDD" id="cd00609">
    <property type="entry name" value="AAT_like"/>
    <property type="match status" value="1"/>
</dbReference>
<evidence type="ECO:0000256" key="9">
    <source>
        <dbReference type="ARBA" id="ARBA00048531"/>
    </source>
</evidence>
<comment type="function">
    <text evidence="2">Decarboxylates L-threonine-O-3-phosphate to yield (R)-1-amino-2-propanol O-2-phosphate, the precursor for the linkage between the nucleotide loop and the corrin ring in cobalamin.</text>
</comment>
<evidence type="ECO:0000256" key="1">
    <source>
        <dbReference type="ARBA" id="ARBA00001933"/>
    </source>
</evidence>
<evidence type="ECO:0000256" key="8">
    <source>
        <dbReference type="ARBA" id="ARBA00029996"/>
    </source>
</evidence>
<dbReference type="OrthoDB" id="9799304at2"/>
<dbReference type="Gene3D" id="3.40.640.10">
    <property type="entry name" value="Type I PLP-dependent aspartate aminotransferase-like (Major domain)"/>
    <property type="match status" value="1"/>
</dbReference>
<name>A0A4Y6UJM2_9PROT</name>
<evidence type="ECO:0000259" key="10">
    <source>
        <dbReference type="Pfam" id="PF00155"/>
    </source>
</evidence>
<dbReference type="GO" id="GO:0030170">
    <property type="term" value="F:pyridoxal phosphate binding"/>
    <property type="evidence" value="ECO:0007669"/>
    <property type="project" value="InterPro"/>
</dbReference>
<dbReference type="Gene3D" id="3.90.1150.10">
    <property type="entry name" value="Aspartate Aminotransferase, domain 1"/>
    <property type="match status" value="1"/>
</dbReference>
<proteinExistence type="predicted"/>
<sequence>MSLRGKNLPKHGGQIMEVMKHFPSAPKPFVDLSTGISPYPYPISEKDLVMITALPQIGEEIELYKAAANAYKIKDLDRIVGASGTQLLISLLPYVLVQRHVLILGPTYSGHEISWKNAGASVQIVEDSTKLQKAIKNQSIVVMCNPNNPDGRILSLQEIEAIAADVTQKGGWLILDEAYADFEDFSGGEILEKFNIIMLRSFGKSYGLPGVRLGFLVSTVSVANRMRLILGDWSVNSVAISVGTRALKDVSWQEEIKKKLKEDILRLSALLQEAQLSIKGKSRLFCLVSHPQAQRFWEFLCKRGIVVRSFEERPQELRFGIPRNEEEWTRLEEACWQWQNMQ</sequence>
<dbReference type="PANTHER" id="PTHR42885">
    <property type="entry name" value="HISTIDINOL-PHOSPHATE AMINOTRANSFERASE-RELATED"/>
    <property type="match status" value="1"/>
</dbReference>
<comment type="pathway">
    <text evidence="3">Cofactor biosynthesis; adenosylcobalamin biosynthesis.</text>
</comment>
<evidence type="ECO:0000256" key="7">
    <source>
        <dbReference type="ARBA" id="ARBA00023239"/>
    </source>
</evidence>
<evidence type="ECO:0000256" key="6">
    <source>
        <dbReference type="ARBA" id="ARBA00022898"/>
    </source>
</evidence>
<keyword evidence="5" id="KW-0169">Cobalamin biosynthesis</keyword>